<evidence type="ECO:0000313" key="2">
    <source>
        <dbReference type="EMBL" id="MDQ0315666.1"/>
    </source>
</evidence>
<accession>A0AAE3VQ28</accession>
<dbReference type="PANTHER" id="PTHR36513:SF1">
    <property type="entry name" value="TRANSMEMBRANE PROTEIN"/>
    <property type="match status" value="1"/>
</dbReference>
<name>A0AAE3VQ28_9HYPH</name>
<protein>
    <submittedName>
        <fullName evidence="2">Esterase/lipase superfamily enzyme</fullName>
    </submittedName>
</protein>
<organism evidence="2 3">
    <name type="scientific">Amorphus orientalis</name>
    <dbReference type="NCBI Taxonomy" id="649198"/>
    <lineage>
        <taxon>Bacteria</taxon>
        <taxon>Pseudomonadati</taxon>
        <taxon>Pseudomonadota</taxon>
        <taxon>Alphaproteobacteria</taxon>
        <taxon>Hyphomicrobiales</taxon>
        <taxon>Amorphaceae</taxon>
        <taxon>Amorphus</taxon>
    </lineage>
</organism>
<dbReference type="AlphaFoldDB" id="A0AAE3VQ28"/>
<keyword evidence="3" id="KW-1185">Reference proteome</keyword>
<feature type="region of interest" description="Disordered" evidence="1">
    <location>
        <begin position="390"/>
        <end position="416"/>
    </location>
</feature>
<dbReference type="PIRSF" id="PIRSF033909">
    <property type="entry name" value="UCP033909"/>
    <property type="match status" value="1"/>
</dbReference>
<comment type="caution">
    <text evidence="2">The sequence shown here is derived from an EMBL/GenBank/DDBJ whole genome shotgun (WGS) entry which is preliminary data.</text>
</comment>
<feature type="compositionally biased region" description="Polar residues" evidence="1">
    <location>
        <begin position="390"/>
        <end position="399"/>
    </location>
</feature>
<evidence type="ECO:0000256" key="1">
    <source>
        <dbReference type="SAM" id="MobiDB-lite"/>
    </source>
</evidence>
<dbReference type="Gene3D" id="3.40.50.1820">
    <property type="entry name" value="alpha/beta hydrolase"/>
    <property type="match status" value="1"/>
</dbReference>
<dbReference type="InterPro" id="IPR010297">
    <property type="entry name" value="DUF900_hydrolase"/>
</dbReference>
<dbReference type="SUPFAM" id="SSF53474">
    <property type="entry name" value="alpha/beta-Hydrolases"/>
    <property type="match status" value="1"/>
</dbReference>
<dbReference type="PANTHER" id="PTHR36513">
    <property type="entry name" value="ABC TRANSMEMBRANE TYPE-1 DOMAIN-CONTAINING PROTEIN"/>
    <property type="match status" value="1"/>
</dbReference>
<dbReference type="EMBL" id="JAUSUL010000002">
    <property type="protein sequence ID" value="MDQ0315666.1"/>
    <property type="molecule type" value="Genomic_DNA"/>
</dbReference>
<reference evidence="2" key="1">
    <citation type="submission" date="2023-07" db="EMBL/GenBank/DDBJ databases">
        <title>Genomic Encyclopedia of Type Strains, Phase IV (KMG-IV): sequencing the most valuable type-strain genomes for metagenomic binning, comparative biology and taxonomic classification.</title>
        <authorList>
            <person name="Goeker M."/>
        </authorList>
    </citation>
    <scope>NUCLEOTIDE SEQUENCE</scope>
    <source>
        <strain evidence="2">DSM 21202</strain>
    </source>
</reference>
<dbReference type="InterPro" id="IPR029058">
    <property type="entry name" value="AB_hydrolase_fold"/>
</dbReference>
<dbReference type="Pfam" id="PF05990">
    <property type="entry name" value="DUF900"/>
    <property type="match status" value="1"/>
</dbReference>
<proteinExistence type="predicted"/>
<sequence length="416" mass="44962">MSLLLGGCGGRPEGVLIPFDGPVTGTSIVDMVVATTRVPDEDQPGILYTGERGEMSFAEISVSVPPESARKTGEIQWPSKLPPNPETDFVTVGADRIDEKQAFARVNAMARSVEGRHVLVFIHGYNNRFESAVYRLAQIVHDSGAPVAPVLFTWPSRGNLVSYTYDRESANYSRDALERLLTELAKDSSVGSISILSHSMGNWVTLEALRQMAIRNGRIAPKIHDVMLAAPDVDADVFRTQIAVFGKSKPTFTIFVSRRDKALAASKRVWGGMPRIGAIDPTEEPYQEELQRAGFYVVDLTDESSSDRLGHNTFAASPQAVQLIGRQLATGQDLNTYDIGLGDRVGDLATATGANIGAAAGLVVTAPIAIVDPDTWESYDDRVEAWGESVQSTLESTVPTDGKAREKPDGVENLSD</sequence>
<dbReference type="InterPro" id="IPR014586">
    <property type="entry name" value="UCP033909"/>
</dbReference>
<dbReference type="Proteomes" id="UP001229244">
    <property type="component" value="Unassembled WGS sequence"/>
</dbReference>
<gene>
    <name evidence="2" type="ORF">J2S73_002123</name>
</gene>
<evidence type="ECO:0000313" key="3">
    <source>
        <dbReference type="Proteomes" id="UP001229244"/>
    </source>
</evidence>